<dbReference type="InterPro" id="IPR056768">
    <property type="entry name" value="THU_Piezo"/>
</dbReference>
<comment type="similarity">
    <text evidence="2">Belongs to the PIEZO (TC 1.A.75) family.</text>
</comment>
<feature type="transmembrane region" description="Helical" evidence="11">
    <location>
        <begin position="2066"/>
        <end position="2086"/>
    </location>
</feature>
<keyword evidence="9" id="KW-0407">Ion channel</keyword>
<keyword evidence="5 11" id="KW-0812">Transmembrane</keyword>
<feature type="domain" description="Piezo THU9 and anchor" evidence="16">
    <location>
        <begin position="1993"/>
        <end position="2221"/>
    </location>
</feature>
<dbReference type="Pfam" id="PF15917">
    <property type="entry name" value="Piezo_TM25-28"/>
    <property type="match status" value="1"/>
</dbReference>
<feature type="transmembrane region" description="Helical" evidence="11">
    <location>
        <begin position="446"/>
        <end position="477"/>
    </location>
</feature>
<evidence type="ECO:0000256" key="1">
    <source>
        <dbReference type="ARBA" id="ARBA00004651"/>
    </source>
</evidence>
<feature type="transmembrane region" description="Helical" evidence="11">
    <location>
        <begin position="209"/>
        <end position="226"/>
    </location>
</feature>
<evidence type="ECO:0000259" key="16">
    <source>
        <dbReference type="Pfam" id="PF24874"/>
    </source>
</evidence>
<feature type="transmembrane region" description="Helical" evidence="11">
    <location>
        <begin position="633"/>
        <end position="651"/>
    </location>
</feature>
<evidence type="ECO:0000259" key="13">
    <source>
        <dbReference type="Pfam" id="PF15917"/>
    </source>
</evidence>
<dbReference type="InterPro" id="IPR031334">
    <property type="entry name" value="Piezo_cap_dom"/>
</dbReference>
<feature type="transmembrane region" description="Helical" evidence="11">
    <location>
        <begin position="489"/>
        <end position="508"/>
    </location>
</feature>
<feature type="region of interest" description="Disordered" evidence="10">
    <location>
        <begin position="1753"/>
        <end position="1791"/>
    </location>
</feature>
<evidence type="ECO:0000256" key="4">
    <source>
        <dbReference type="ARBA" id="ARBA00022475"/>
    </source>
</evidence>
<dbReference type="Pfam" id="PF24874">
    <property type="entry name" value="Piezo_THU9_anchor"/>
    <property type="match status" value="1"/>
</dbReference>
<evidence type="ECO:0000256" key="7">
    <source>
        <dbReference type="ARBA" id="ARBA00023065"/>
    </source>
</evidence>
<proteinExistence type="inferred from homology"/>
<reference evidence="18" key="1">
    <citation type="submission" date="2022-11" db="UniProtKB">
        <authorList>
            <consortium name="WormBaseParasite"/>
        </authorList>
    </citation>
    <scope>IDENTIFICATION</scope>
</reference>
<name>A0A915E8J2_9BILA</name>
<feature type="transmembrane region" description="Helical" evidence="11">
    <location>
        <begin position="889"/>
        <end position="907"/>
    </location>
</feature>
<feature type="transmembrane region" description="Helical" evidence="11">
    <location>
        <begin position="1139"/>
        <end position="1159"/>
    </location>
</feature>
<feature type="compositionally biased region" description="Basic residues" evidence="10">
    <location>
        <begin position="1670"/>
        <end position="1680"/>
    </location>
</feature>
<feature type="compositionally biased region" description="Basic and acidic residues" evidence="10">
    <location>
        <begin position="1309"/>
        <end position="1319"/>
    </location>
</feature>
<feature type="transmembrane region" description="Helical" evidence="11">
    <location>
        <begin position="2458"/>
        <end position="2481"/>
    </location>
</feature>
<dbReference type="PANTHER" id="PTHR47049">
    <property type="entry name" value="PIEZO-TYPE MECHANOSENSITIVE ION CHANNEL HOMOLOG"/>
    <property type="match status" value="1"/>
</dbReference>
<sequence length="2547" mass="293753">MDRRSDRTQFKNQLLYHLLLPFVLLIAFTLRVNLPSLGYLIFCLLIPCFISWPIARFPVHPKRYLLCICVWASLALTAQLVYNFLPKSWLGPLLKNTLLSKFRRRGIGGECGEFTTVLSQLGLNWLRGKGSIQPGFASLAPDFLVFFTSGILYMRIWLLQYDQRRNTYYKRKSNVYTEAGDYPSKVYPFSNFYMEEEVLPRSGYFYTHNFHNTLLVVGYCLAACMYPSLQSTPLFAAFIVLATLWALHKHKLQPKVWYRLRRATQVCCLVYLCSLYIYQLPSLNQKLPPQKLLPRLLGLVQYSSSHTCQRKITRVLPVETWLWPEILCPILVACLYWLVSFQLNLFAKDKWAITDSQTTNKTRVSLLSQNNELAEACVPLIKVDEVEDLKDENEVSVHSSNTVTNNTEKNVLAETLTDGIKMLGLEADVVNINWGPIEQFIRSNSYILCLLTMITWSLIYHNWSTFVFLITACLVWMHPRTQLLCQHILPLVSIYAQILLALNFLYAFPLTNVELPEPAFLRQLGVEKPRNHPPVLDLILKSLFNLVFWATLHQDNSKKANISEEERKISKISLLQVVVMKPLETDKEPEVKVEDKNQSFVRSFTKLINLLISDFWILFVLTMLLAISVQQPVAAYRVIYMGMFLAFINLFQISFPKWRKMMYTFWMVMIAYCLFLLTLLYTYQFHGIPELYAEQLGLEEDVTRSLGLERISSGKLLFRLLTPICFLIFTLIQVNYCHERLLKITQLWEDEAYGLKLRFLMSKLKIFHKQTNYLEGPLGIFSDGSRKRHSNAAHQHRRSSAYPLYPHLHLPSKERLYLMIGRLEEKCKKVFEYRQSMWNIGWRVLEIHLFKLIAFYMIYVALSEVSSLNFFLLVGAGGLICVENYADQIANFSAVLASVIVLLKMIYQMEFIKEEEIGRVCYNIDDQNTTFTLIHIALVFFLCGKTIGILFPGIERGTADEDLLHCLLYFSNYFFYRFGVEICMISTVVTIGYRIDFYSMIYAICLIVLFLMNREEKCLIWKKYLIFLFSLFVWQYFLCIGIPSYLCWVGYPWDDWDTSLIEWLYIPSFSIRPDAFKLFADFCQLMFASCQLYVFKLEQKYGPFMRLFKVESAQAVNRIAVPDFISDSRTLLDRLKHIFFMYFYWLTLAIIFIAAMGHVDVVQRGGDLPKITLQAVGCVYMSTLYKNFCWLMQLFGIACMRASINIEQEAENTLGVDPNILAECDVPHLESGIFYDGLCFAFLLVQRRVFGSEYFKHVVAELNAQRFFASRGAELITLIRKQEILEAEEKEQAVLAKVKAKMDKIKIKHDKEAEQRGEESSEQTFGDTQEDENGELKPTPVKLSVILPLNPRQPKPAEVQPNWPKVSTDLSHLRMRKLSGPNLQMPLRKMSRRVKIPSIVLEENDISEEEPWSVEDSSSDRRKSMSVQNVIAESGVKVWSFRLSVHSPSNPEAKTQTKAKADYDEATFDEDAARALSVVTGPGDSVMLSPSTVRKLSLQQMRISGEGPPSIRIEDGDEIPPLEVLAQARYSGPLADVIARPQLSEEKDEPKKTNKICQKFRNAKAYVKEFAKNLALFFFMFGQGVIESLISYMMRLSKDYRYIAYILQEEKRIHKQLMAATGMPDNNEEDRRMSREDFERHQALVEEKIVVDNKPRKSAVLREESFKKLHRSLTQKRKNAKSAPKLGKQSSDTDLAVLDKRAHSFGDLAEEDEEVQGKQEYSFKALDVKPFQVEMPDEPTYYDNVEPKTYLDKPEEQEMKQQQQPTALRAVDFSETEEQQQSQPKKSLRMEDLKHKMSSASFREEDADEHLFPFRDDLLPYDSTQPYPLCLTNLHAFASNDVVVGTLTVPKPTKRFWITIITYTEVIVVINMGLGSSHGSIFHRNILMSIGLWKNEVESDEEEISTIMDEASKSKSQEDSLASMTSQKRGSAMTLSTSSPILGKKQQRSLTVHSIAEMVSDLKMNRSQIKDRVANRVRAFFHLLLNPANRYPVDMYAPMFICDAACFLIVIFGYSSFGTEQAGGSVTSYFQENKVPGTLVAMLIIQFILMVIDRALFLRKFLSGKLFFQLLLIIFVHVWMFLLLPAATGRLFAKNFFCQLWYFIKVIYFIISAKQIRSGYPKRQLGNAITNSFSAIYMILYKVYMAIPFLFELSLLMDWMWIDTCLSLSNWVALHDIYSNISMIKCERNIEEDYPSPKGVKKRALLKYGWGGFLLFLIILSVPVECTAKLTISGYQPLFESTARLGDIRSLTVEEYNNLYYTYRTSKTALSYIADYDNLDVVIARIDGNSSSRWLISPPARNSLINSLNGSREMSIQFDWQFKRAPDENLQYGIVEDFRVVELGVGSPIRQQIIDTVLGINKTKILIPNLFPSMVEVPGEGKADHVSALLHKHLRGENLRIENAFTDVLLELEEEGGVEWWKMRMLDEVFDPLRISEPIVRDQIIFHGFVDKVFPKSFSFITGGGILGLYVSIVLVLGHYVRGMVTDSMKKMMFEELPNVDRLLQLCQDIFLVRDSGEFELEEDLFAKLVFLFRSPATLIKWTKEKQ</sequence>
<keyword evidence="7" id="KW-0406">Ion transport</keyword>
<evidence type="ECO:0000256" key="10">
    <source>
        <dbReference type="SAM" id="MobiDB-lite"/>
    </source>
</evidence>
<feature type="transmembrane region" description="Helical" evidence="11">
    <location>
        <begin position="663"/>
        <end position="683"/>
    </location>
</feature>
<dbReference type="WBParaSite" id="jg3989">
    <property type="protein sequence ID" value="jg3989"/>
    <property type="gene ID" value="jg3989"/>
</dbReference>
<feature type="region of interest" description="Disordered" evidence="10">
    <location>
        <begin position="1670"/>
        <end position="1695"/>
    </location>
</feature>
<dbReference type="InterPro" id="IPR056770">
    <property type="entry name" value="Piezo_THU9_anchor"/>
</dbReference>
<feature type="transmembrane region" description="Helical" evidence="11">
    <location>
        <begin position="12"/>
        <end position="30"/>
    </location>
</feature>
<evidence type="ECO:0000256" key="11">
    <source>
        <dbReference type="SAM" id="Phobius"/>
    </source>
</evidence>
<evidence type="ECO:0000259" key="15">
    <source>
        <dbReference type="Pfam" id="PF24871"/>
    </source>
</evidence>
<feature type="transmembrane region" description="Helical" evidence="11">
    <location>
        <begin position="2205"/>
        <end position="2224"/>
    </location>
</feature>
<organism evidence="17 18">
    <name type="scientific">Ditylenchus dipsaci</name>
    <dbReference type="NCBI Taxonomy" id="166011"/>
    <lineage>
        <taxon>Eukaryota</taxon>
        <taxon>Metazoa</taxon>
        <taxon>Ecdysozoa</taxon>
        <taxon>Nematoda</taxon>
        <taxon>Chromadorea</taxon>
        <taxon>Rhabditida</taxon>
        <taxon>Tylenchina</taxon>
        <taxon>Tylenchomorpha</taxon>
        <taxon>Sphaerularioidea</taxon>
        <taxon>Anguinidae</taxon>
        <taxon>Anguininae</taxon>
        <taxon>Ditylenchus</taxon>
    </lineage>
</organism>
<feature type="transmembrane region" description="Helical" evidence="11">
    <location>
        <begin position="716"/>
        <end position="736"/>
    </location>
</feature>
<keyword evidence="4" id="KW-1003">Cell membrane</keyword>
<feature type="transmembrane region" description="Helical" evidence="11">
    <location>
        <begin position="607"/>
        <end position="627"/>
    </location>
</feature>
<dbReference type="GO" id="GO:0008381">
    <property type="term" value="F:mechanosensitive monoatomic ion channel activity"/>
    <property type="evidence" value="ECO:0007669"/>
    <property type="project" value="InterPro"/>
</dbReference>
<evidence type="ECO:0000256" key="8">
    <source>
        <dbReference type="ARBA" id="ARBA00023136"/>
    </source>
</evidence>
<feature type="domain" description="Piezo TM25-28" evidence="13">
    <location>
        <begin position="1172"/>
        <end position="1333"/>
    </location>
</feature>
<feature type="transmembrane region" description="Helical" evidence="11">
    <location>
        <begin position="1024"/>
        <end position="1046"/>
    </location>
</feature>
<feature type="compositionally biased region" description="Polar residues" evidence="10">
    <location>
        <begin position="1919"/>
        <end position="1931"/>
    </location>
</feature>
<evidence type="ECO:0000259" key="12">
    <source>
        <dbReference type="Pfam" id="PF12166"/>
    </source>
</evidence>
<feature type="region of interest" description="Disordered" evidence="10">
    <location>
        <begin position="1309"/>
        <end position="1339"/>
    </location>
</feature>
<feature type="transmembrane region" description="Helical" evidence="11">
    <location>
        <begin position="321"/>
        <end position="339"/>
    </location>
</feature>
<dbReference type="Pfam" id="PF12166">
    <property type="entry name" value="Piezo_cap"/>
    <property type="match status" value="1"/>
</dbReference>
<feature type="domain" description="Piezo TM1-24" evidence="15">
    <location>
        <begin position="31"/>
        <end position="742"/>
    </location>
</feature>
<dbReference type="PANTHER" id="PTHR47049:SF2">
    <property type="entry name" value="PIEZO-TYPE MECHANOSENSITIVE ION CHANNEL HOMOLOG"/>
    <property type="match status" value="1"/>
</dbReference>
<feature type="transmembrane region" description="Helical" evidence="11">
    <location>
        <begin position="1996"/>
        <end position="2017"/>
    </location>
</feature>
<feature type="transmembrane region" description="Helical" evidence="11">
    <location>
        <begin position="2125"/>
        <end position="2147"/>
    </location>
</feature>
<feature type="transmembrane region" description="Helical" evidence="11">
    <location>
        <begin position="2037"/>
        <end position="2057"/>
    </location>
</feature>
<comment type="subcellular location">
    <subcellularLocation>
        <location evidence="1">Cell membrane</location>
        <topology evidence="1">Multi-pass membrane protein</topology>
    </subcellularLocation>
</comment>
<protein>
    <submittedName>
        <fullName evidence="18">Piezo-type mechanosensitive ion channel component</fullName>
    </submittedName>
</protein>
<dbReference type="GO" id="GO:0005886">
    <property type="term" value="C:plasma membrane"/>
    <property type="evidence" value="ECO:0007669"/>
    <property type="project" value="UniProtKB-SubCell"/>
</dbReference>
<feature type="domain" description="Piezo non-specific cation channel cap" evidence="12">
    <location>
        <begin position="2250"/>
        <end position="2545"/>
    </location>
</feature>
<feature type="transmembrane region" description="Helical" evidence="11">
    <location>
        <begin position="143"/>
        <end position="161"/>
    </location>
</feature>
<evidence type="ECO:0000256" key="9">
    <source>
        <dbReference type="ARBA" id="ARBA00023303"/>
    </source>
</evidence>
<keyword evidence="8 11" id="KW-0472">Membrane</keyword>
<evidence type="ECO:0000313" key="17">
    <source>
        <dbReference type="Proteomes" id="UP000887574"/>
    </source>
</evidence>
<keyword evidence="3" id="KW-0813">Transport</keyword>
<feature type="transmembrane region" description="Helical" evidence="11">
    <location>
        <begin position="2092"/>
        <end position="2113"/>
    </location>
</feature>
<feature type="transmembrane region" description="Helical" evidence="11">
    <location>
        <begin position="64"/>
        <end position="85"/>
    </location>
</feature>
<feature type="domain" description="Piezo transmembrane helical unit" evidence="14">
    <location>
        <begin position="1844"/>
        <end position="1871"/>
    </location>
</feature>
<dbReference type="Pfam" id="PF23188">
    <property type="entry name" value="THU_Piezo1"/>
    <property type="match status" value="1"/>
</dbReference>
<evidence type="ECO:0000313" key="18">
    <source>
        <dbReference type="WBParaSite" id="jg3989"/>
    </source>
</evidence>
<keyword evidence="17" id="KW-1185">Reference proteome</keyword>
<dbReference type="InterPro" id="IPR031805">
    <property type="entry name" value="Piezo_TM25-28"/>
</dbReference>
<keyword evidence="6 11" id="KW-1133">Transmembrane helix</keyword>
<feature type="transmembrane region" description="Helical" evidence="11">
    <location>
        <begin position="36"/>
        <end position="55"/>
    </location>
</feature>
<feature type="transmembrane region" description="Helical" evidence="11">
    <location>
        <begin position="933"/>
        <end position="954"/>
    </location>
</feature>
<evidence type="ECO:0000259" key="14">
    <source>
        <dbReference type="Pfam" id="PF23188"/>
    </source>
</evidence>
<dbReference type="InterPro" id="IPR027272">
    <property type="entry name" value="Piezo"/>
</dbReference>
<evidence type="ECO:0000256" key="2">
    <source>
        <dbReference type="ARBA" id="ARBA00007821"/>
    </source>
</evidence>
<dbReference type="Pfam" id="PF24871">
    <property type="entry name" value="Piezo_TM1-24"/>
    <property type="match status" value="1"/>
</dbReference>
<evidence type="ECO:0000256" key="3">
    <source>
        <dbReference type="ARBA" id="ARBA00022448"/>
    </source>
</evidence>
<accession>A0A915E8J2</accession>
<evidence type="ECO:0000256" key="6">
    <source>
        <dbReference type="ARBA" id="ARBA00022989"/>
    </source>
</evidence>
<feature type="region of interest" description="Disordered" evidence="10">
    <location>
        <begin position="1909"/>
        <end position="1931"/>
    </location>
</feature>
<dbReference type="InterPro" id="IPR056769">
    <property type="entry name" value="Piezo_TM1-24"/>
</dbReference>
<evidence type="ECO:0000256" key="5">
    <source>
        <dbReference type="ARBA" id="ARBA00022692"/>
    </source>
</evidence>
<dbReference type="Proteomes" id="UP000887574">
    <property type="component" value="Unplaced"/>
</dbReference>
<feature type="transmembrane region" description="Helical" evidence="11">
    <location>
        <begin position="995"/>
        <end position="1012"/>
    </location>
</feature>
<feature type="transmembrane region" description="Helical" evidence="11">
    <location>
        <begin position="1171"/>
        <end position="1191"/>
    </location>
</feature>